<evidence type="ECO:0000256" key="1">
    <source>
        <dbReference type="SAM" id="SignalP"/>
    </source>
</evidence>
<evidence type="ECO:0000313" key="2">
    <source>
        <dbReference type="EMBL" id="MBU8877250.1"/>
    </source>
</evidence>
<keyword evidence="1" id="KW-0732">Signal</keyword>
<protein>
    <submittedName>
        <fullName evidence="2">Uncharacterized protein</fullName>
    </submittedName>
</protein>
<feature type="signal peptide" evidence="1">
    <location>
        <begin position="1"/>
        <end position="25"/>
    </location>
</feature>
<accession>A0ABS6IT68</accession>
<comment type="caution">
    <text evidence="2">The sequence shown here is derived from an EMBL/GenBank/DDBJ whole genome shotgun (WGS) entry which is preliminary data.</text>
</comment>
<feature type="chain" id="PRO_5047252110" evidence="1">
    <location>
        <begin position="26"/>
        <end position="127"/>
    </location>
</feature>
<dbReference type="Proteomes" id="UP000727907">
    <property type="component" value="Unassembled WGS sequence"/>
</dbReference>
<name>A0ABS6IT68_9HYPH</name>
<evidence type="ECO:0000313" key="3">
    <source>
        <dbReference type="Proteomes" id="UP000727907"/>
    </source>
</evidence>
<dbReference type="EMBL" id="JAHOPB010000004">
    <property type="protein sequence ID" value="MBU8877250.1"/>
    <property type="molecule type" value="Genomic_DNA"/>
</dbReference>
<reference evidence="2 3" key="1">
    <citation type="submission" date="2021-06" db="EMBL/GenBank/DDBJ databases">
        <authorList>
            <person name="Lee D.H."/>
        </authorList>
    </citation>
    <scope>NUCLEOTIDE SEQUENCE [LARGE SCALE GENOMIC DNA]</scope>
    <source>
        <strain evidence="2 3">MMS21-HV4-11</strain>
    </source>
</reference>
<dbReference type="RefSeq" id="WP_216966874.1">
    <property type="nucleotide sequence ID" value="NZ_JAHOPB010000004.1"/>
</dbReference>
<proteinExistence type="predicted"/>
<keyword evidence="3" id="KW-1185">Reference proteome</keyword>
<organism evidence="2 3">
    <name type="scientific">Reyranella humidisoli</name>
    <dbReference type="NCBI Taxonomy" id="2849149"/>
    <lineage>
        <taxon>Bacteria</taxon>
        <taxon>Pseudomonadati</taxon>
        <taxon>Pseudomonadota</taxon>
        <taxon>Alphaproteobacteria</taxon>
        <taxon>Hyphomicrobiales</taxon>
        <taxon>Reyranellaceae</taxon>
        <taxon>Reyranella</taxon>
    </lineage>
</organism>
<sequence>MTRNQLNAGLALGSALLVAGIAAFAPPIPPASAQSHAERICREQGLKPTSEGYEYCLSQATRALEWGKPEIAHTMARVTADARDACRDYGLVPATSGYKACMDRETHARRLLVFTDEPQYDKEIATQ</sequence>
<gene>
    <name evidence="2" type="ORF">KQ910_26010</name>
</gene>